<dbReference type="Pfam" id="PF02163">
    <property type="entry name" value="Peptidase_M50"/>
    <property type="match status" value="1"/>
</dbReference>
<dbReference type="Gene3D" id="2.30.42.10">
    <property type="match status" value="1"/>
</dbReference>
<feature type="transmembrane region" description="Helical" evidence="10">
    <location>
        <begin position="7"/>
        <end position="27"/>
    </location>
</feature>
<dbReference type="AlphaFoldDB" id="A0A6J6CLK6"/>
<dbReference type="InterPro" id="IPR008915">
    <property type="entry name" value="Peptidase_M50"/>
</dbReference>
<keyword evidence="7 10" id="KW-1133">Transmembrane helix</keyword>
<organism evidence="12">
    <name type="scientific">freshwater metagenome</name>
    <dbReference type="NCBI Taxonomy" id="449393"/>
    <lineage>
        <taxon>unclassified sequences</taxon>
        <taxon>metagenomes</taxon>
        <taxon>ecological metagenomes</taxon>
    </lineage>
</organism>
<dbReference type="GO" id="GO:0004222">
    <property type="term" value="F:metalloendopeptidase activity"/>
    <property type="evidence" value="ECO:0007669"/>
    <property type="project" value="InterPro"/>
</dbReference>
<dbReference type="GO" id="GO:0016020">
    <property type="term" value="C:membrane"/>
    <property type="evidence" value="ECO:0007669"/>
    <property type="project" value="UniProtKB-SubCell"/>
</dbReference>
<accession>A0A6J6CLK6</accession>
<evidence type="ECO:0000256" key="5">
    <source>
        <dbReference type="ARBA" id="ARBA00022801"/>
    </source>
</evidence>
<feature type="transmembrane region" description="Helical" evidence="10">
    <location>
        <begin position="313"/>
        <end position="333"/>
    </location>
</feature>
<evidence type="ECO:0000256" key="3">
    <source>
        <dbReference type="ARBA" id="ARBA00022670"/>
    </source>
</evidence>
<comment type="cofactor">
    <cofactor evidence="1">
        <name>Zn(2+)</name>
        <dbReference type="ChEBI" id="CHEBI:29105"/>
    </cofactor>
</comment>
<dbReference type="EMBL" id="CAEZSV010000058">
    <property type="protein sequence ID" value="CAB4550983.1"/>
    <property type="molecule type" value="Genomic_DNA"/>
</dbReference>
<evidence type="ECO:0000259" key="11">
    <source>
        <dbReference type="Pfam" id="PF02163"/>
    </source>
</evidence>
<dbReference type="CDD" id="cd06163">
    <property type="entry name" value="S2P-M50_PDZ_RseP-like"/>
    <property type="match status" value="1"/>
</dbReference>
<keyword evidence="8" id="KW-0482">Metalloprotease</keyword>
<evidence type="ECO:0000256" key="8">
    <source>
        <dbReference type="ARBA" id="ARBA00023049"/>
    </source>
</evidence>
<dbReference type="SUPFAM" id="SSF50156">
    <property type="entry name" value="PDZ domain-like"/>
    <property type="match status" value="1"/>
</dbReference>
<evidence type="ECO:0000256" key="10">
    <source>
        <dbReference type="SAM" id="Phobius"/>
    </source>
</evidence>
<keyword evidence="5" id="KW-0378">Hydrolase</keyword>
<keyword evidence="9 10" id="KW-0472">Membrane</keyword>
<dbReference type="PANTHER" id="PTHR42837">
    <property type="entry name" value="REGULATOR OF SIGMA-E PROTEASE RSEP"/>
    <property type="match status" value="1"/>
</dbReference>
<reference evidence="12" key="1">
    <citation type="submission" date="2020-05" db="EMBL/GenBank/DDBJ databases">
        <authorList>
            <person name="Chiriac C."/>
            <person name="Salcher M."/>
            <person name="Ghai R."/>
            <person name="Kavagutti S V."/>
        </authorList>
    </citation>
    <scope>NUCLEOTIDE SEQUENCE</scope>
</reference>
<feature type="transmembrane region" description="Helical" evidence="10">
    <location>
        <begin position="104"/>
        <end position="129"/>
    </location>
</feature>
<name>A0A6J6CLK6_9ZZZZ</name>
<gene>
    <name evidence="12" type="ORF">UFOPK1506_00443</name>
</gene>
<feature type="domain" description="Peptidase M50" evidence="11">
    <location>
        <begin position="16"/>
        <end position="357"/>
    </location>
</feature>
<evidence type="ECO:0000256" key="1">
    <source>
        <dbReference type="ARBA" id="ARBA00001947"/>
    </source>
</evidence>
<sequence length="403" mass="42845">MIVSNSGVTGLIGILAFIVAMLLSVMIHEWGHFITARKYGMKVTEFFLGFGPRIWSTKRGETEFGIKAIPAGGYCRITGMTPIEPIAEEDSGRAFYKASVPRRLVVLGAGSFLHFVLAFLILTLFFAAVGLPRESTRLGEVLPCIKESSAPCTSKDPVAPAFKAGFAPGDDIQAVDGKRISTWSEVGAAIRGGAEKSLTFTVVRDGASIDITVTPLRYQSGESSFGIIGVISERENKRYPLHSAIAASIREGGNIATGSVRALFALPSKIPALFGATFGGEQRDPEGLVGVVGVARVSGEAAASEGGSLTEKIGFFLLIIASLNIFVGIFNLIPLLPLDGGHMAVALFDGYRRSRARRRGLPPPAPFDVTKLMPITLVVIAALATLSILLLFADIVNPIRLNQ</sequence>
<evidence type="ECO:0000256" key="4">
    <source>
        <dbReference type="ARBA" id="ARBA00022692"/>
    </source>
</evidence>
<dbReference type="InterPro" id="IPR004387">
    <property type="entry name" value="Pept_M50_Zn"/>
</dbReference>
<comment type="subcellular location">
    <subcellularLocation>
        <location evidence="2">Membrane</location>
        <topology evidence="2">Multi-pass membrane protein</topology>
    </subcellularLocation>
</comment>
<proteinExistence type="predicted"/>
<evidence type="ECO:0000256" key="2">
    <source>
        <dbReference type="ARBA" id="ARBA00004141"/>
    </source>
</evidence>
<dbReference type="CDD" id="cd23081">
    <property type="entry name" value="cpPDZ_EcRseP-like"/>
    <property type="match status" value="1"/>
</dbReference>
<dbReference type="GO" id="GO:0006508">
    <property type="term" value="P:proteolysis"/>
    <property type="evidence" value="ECO:0007669"/>
    <property type="project" value="UniProtKB-KW"/>
</dbReference>
<protein>
    <submittedName>
        <fullName evidence="12">Unannotated protein</fullName>
    </submittedName>
</protein>
<evidence type="ECO:0000256" key="7">
    <source>
        <dbReference type="ARBA" id="ARBA00022989"/>
    </source>
</evidence>
<feature type="transmembrane region" description="Helical" evidence="10">
    <location>
        <begin position="372"/>
        <end position="393"/>
    </location>
</feature>
<dbReference type="InterPro" id="IPR036034">
    <property type="entry name" value="PDZ_sf"/>
</dbReference>
<dbReference type="PANTHER" id="PTHR42837:SF2">
    <property type="entry name" value="MEMBRANE METALLOPROTEASE ARASP2, CHLOROPLASTIC-RELATED"/>
    <property type="match status" value="1"/>
</dbReference>
<keyword evidence="6" id="KW-0862">Zinc</keyword>
<evidence type="ECO:0000256" key="9">
    <source>
        <dbReference type="ARBA" id="ARBA00023136"/>
    </source>
</evidence>
<evidence type="ECO:0000256" key="6">
    <source>
        <dbReference type="ARBA" id="ARBA00022833"/>
    </source>
</evidence>
<keyword evidence="3" id="KW-0645">Protease</keyword>
<keyword evidence="4 10" id="KW-0812">Transmembrane</keyword>
<evidence type="ECO:0000313" key="12">
    <source>
        <dbReference type="EMBL" id="CAB4550983.1"/>
    </source>
</evidence>